<feature type="domain" description="DUF7869" evidence="1">
    <location>
        <begin position="42"/>
        <end position="84"/>
    </location>
</feature>
<evidence type="ECO:0000259" key="1">
    <source>
        <dbReference type="Pfam" id="PF25273"/>
    </source>
</evidence>
<feature type="non-terminal residue" evidence="2">
    <location>
        <position position="84"/>
    </location>
</feature>
<evidence type="ECO:0000313" key="3">
    <source>
        <dbReference type="Proteomes" id="UP001164746"/>
    </source>
</evidence>
<reference evidence="2" key="1">
    <citation type="submission" date="2022-11" db="EMBL/GenBank/DDBJ databases">
        <title>Centuries of genome instability and evolution in soft-shell clam transmissible cancer (bioRxiv).</title>
        <authorList>
            <person name="Hart S.F.M."/>
            <person name="Yonemitsu M.A."/>
            <person name="Giersch R.M."/>
            <person name="Beal B.F."/>
            <person name="Arriagada G."/>
            <person name="Davis B.W."/>
            <person name="Ostrander E.A."/>
            <person name="Goff S.P."/>
            <person name="Metzger M.J."/>
        </authorList>
    </citation>
    <scope>NUCLEOTIDE SEQUENCE</scope>
    <source>
        <strain evidence="2">MELC-2E11</strain>
        <tissue evidence="2">Siphon/mantle</tissue>
    </source>
</reference>
<keyword evidence="3" id="KW-1185">Reference proteome</keyword>
<sequence length="84" mass="9494">MPKGLSSLWKVKVSLMGSIVHGAYGFFDTFQWAHGSSFTISGQNKNRYMLGFLAMLVHLGVFRKIKLSFLMVGHTHEDIDQLFS</sequence>
<dbReference type="EMBL" id="CP111016">
    <property type="protein sequence ID" value="WAR06068.1"/>
    <property type="molecule type" value="Genomic_DNA"/>
</dbReference>
<name>A0ABY7EBG1_MYAAR</name>
<dbReference type="Pfam" id="PF25273">
    <property type="entry name" value="DUF7869"/>
    <property type="match status" value="1"/>
</dbReference>
<gene>
    <name evidence="2" type="ORF">MAR_021437</name>
</gene>
<dbReference type="PANTHER" id="PTHR33153:SF3">
    <property type="entry name" value="TRAFFICKING PROTEIN PARTICLE COMPLEX SUBUNIT 11 DOMAIN-CONTAINING PROTEIN"/>
    <property type="match status" value="1"/>
</dbReference>
<dbReference type="PANTHER" id="PTHR33153">
    <property type="entry name" value="MYND-TYPE DOMAIN-CONTAINING PROTEIN"/>
    <property type="match status" value="1"/>
</dbReference>
<dbReference type="Proteomes" id="UP001164746">
    <property type="component" value="Chromosome 5"/>
</dbReference>
<accession>A0ABY7EBG1</accession>
<proteinExistence type="predicted"/>
<protein>
    <recommendedName>
        <fullName evidence="1">DUF7869 domain-containing protein</fullName>
    </recommendedName>
</protein>
<evidence type="ECO:0000313" key="2">
    <source>
        <dbReference type="EMBL" id="WAR06068.1"/>
    </source>
</evidence>
<organism evidence="2 3">
    <name type="scientific">Mya arenaria</name>
    <name type="common">Soft-shell clam</name>
    <dbReference type="NCBI Taxonomy" id="6604"/>
    <lineage>
        <taxon>Eukaryota</taxon>
        <taxon>Metazoa</taxon>
        <taxon>Spiralia</taxon>
        <taxon>Lophotrochozoa</taxon>
        <taxon>Mollusca</taxon>
        <taxon>Bivalvia</taxon>
        <taxon>Autobranchia</taxon>
        <taxon>Heteroconchia</taxon>
        <taxon>Euheterodonta</taxon>
        <taxon>Imparidentia</taxon>
        <taxon>Neoheterodontei</taxon>
        <taxon>Myida</taxon>
        <taxon>Myoidea</taxon>
        <taxon>Myidae</taxon>
        <taxon>Mya</taxon>
    </lineage>
</organism>
<dbReference type="InterPro" id="IPR057191">
    <property type="entry name" value="DUF7869"/>
</dbReference>